<organism evidence="1 2">
    <name type="scientific">Populus deltoides</name>
    <name type="common">Eastern poplar</name>
    <name type="synonym">Eastern cottonwood</name>
    <dbReference type="NCBI Taxonomy" id="3696"/>
    <lineage>
        <taxon>Eukaryota</taxon>
        <taxon>Viridiplantae</taxon>
        <taxon>Streptophyta</taxon>
        <taxon>Embryophyta</taxon>
        <taxon>Tracheophyta</taxon>
        <taxon>Spermatophyta</taxon>
        <taxon>Magnoliopsida</taxon>
        <taxon>eudicotyledons</taxon>
        <taxon>Gunneridae</taxon>
        <taxon>Pentapetalae</taxon>
        <taxon>rosids</taxon>
        <taxon>fabids</taxon>
        <taxon>Malpighiales</taxon>
        <taxon>Salicaceae</taxon>
        <taxon>Saliceae</taxon>
        <taxon>Populus</taxon>
    </lineage>
</organism>
<dbReference type="Proteomes" id="UP000807159">
    <property type="component" value="Chromosome 10"/>
</dbReference>
<dbReference type="EMBL" id="JACEGQ020000010">
    <property type="protein sequence ID" value="KAH8495079.1"/>
    <property type="molecule type" value="Genomic_DNA"/>
</dbReference>
<keyword evidence="2" id="KW-1185">Reference proteome</keyword>
<reference evidence="1" key="1">
    <citation type="journal article" date="2021" name="J. Hered.">
        <title>Genome Assembly of Salicaceae Populus deltoides (Eastern Cottonwood) I-69 Based on Nanopore Sequencing and Hi-C Technologies.</title>
        <authorList>
            <person name="Bai S."/>
            <person name="Wu H."/>
            <person name="Zhang J."/>
            <person name="Pan Z."/>
            <person name="Zhao W."/>
            <person name="Li Z."/>
            <person name="Tong C."/>
        </authorList>
    </citation>
    <scope>NUCLEOTIDE SEQUENCE</scope>
    <source>
        <tissue evidence="1">Leaf</tissue>
    </source>
</reference>
<gene>
    <name evidence="1" type="ORF">H0E87_018312</name>
</gene>
<evidence type="ECO:0000313" key="1">
    <source>
        <dbReference type="EMBL" id="KAH8495079.1"/>
    </source>
</evidence>
<sequence>ANQASYTYFSSHASSLIKGYDGSLFLFLYLKRSDRGTERTLSIAAVGVIPFIKSRGIQKQEQDSLDFEASIQGQETKKDKKRVALPLDSISREGGW</sequence>
<comment type="caution">
    <text evidence="1">The sequence shown here is derived from an EMBL/GenBank/DDBJ whole genome shotgun (WGS) entry which is preliminary data.</text>
</comment>
<dbReference type="AlphaFoldDB" id="A0A8T2XNI8"/>
<feature type="non-terminal residue" evidence="1">
    <location>
        <position position="1"/>
    </location>
</feature>
<proteinExistence type="predicted"/>
<protein>
    <submittedName>
        <fullName evidence="1">Uncharacterized protein</fullName>
    </submittedName>
</protein>
<evidence type="ECO:0000313" key="2">
    <source>
        <dbReference type="Proteomes" id="UP000807159"/>
    </source>
</evidence>
<accession>A0A8T2XNI8</accession>
<name>A0A8T2XNI8_POPDE</name>